<dbReference type="AlphaFoldDB" id="A0A2Y9BWL8"/>
<gene>
    <name evidence="2" type="ORF">SAMN05216184_102212</name>
</gene>
<organism evidence="2 3">
    <name type="scientific">Georgenia satyanarayanai</name>
    <dbReference type="NCBI Taxonomy" id="860221"/>
    <lineage>
        <taxon>Bacteria</taxon>
        <taxon>Bacillati</taxon>
        <taxon>Actinomycetota</taxon>
        <taxon>Actinomycetes</taxon>
        <taxon>Micrococcales</taxon>
        <taxon>Bogoriellaceae</taxon>
        <taxon>Georgenia</taxon>
    </lineage>
</organism>
<feature type="region of interest" description="Disordered" evidence="1">
    <location>
        <begin position="92"/>
        <end position="113"/>
    </location>
</feature>
<accession>A0A2Y9BWL8</accession>
<name>A0A2Y9BWL8_9MICO</name>
<dbReference type="EMBL" id="UETB01000002">
    <property type="protein sequence ID" value="SSA39292.1"/>
    <property type="molecule type" value="Genomic_DNA"/>
</dbReference>
<feature type="compositionally biased region" description="Low complexity" evidence="1">
    <location>
        <begin position="57"/>
        <end position="67"/>
    </location>
</feature>
<keyword evidence="3" id="KW-1185">Reference proteome</keyword>
<proteinExistence type="predicted"/>
<evidence type="ECO:0000313" key="2">
    <source>
        <dbReference type="EMBL" id="SSA39292.1"/>
    </source>
</evidence>
<evidence type="ECO:0000313" key="3">
    <source>
        <dbReference type="Proteomes" id="UP000250222"/>
    </source>
</evidence>
<feature type="region of interest" description="Disordered" evidence="1">
    <location>
        <begin position="57"/>
        <end position="77"/>
    </location>
</feature>
<evidence type="ECO:0000256" key="1">
    <source>
        <dbReference type="SAM" id="MobiDB-lite"/>
    </source>
</evidence>
<sequence length="113" mass="12013">MSDRRLLLDGPDLTELLARAGQLGGRVVRAQRLRKGLLMRQWYEVTVAVPDPQVAPPTRLAARRAPAPARPVAPPAGIGDLLGAAEAAERMESEASRAARAAGARSAKSQRGR</sequence>
<dbReference type="Proteomes" id="UP000250222">
    <property type="component" value="Unassembled WGS sequence"/>
</dbReference>
<protein>
    <submittedName>
        <fullName evidence="2">Uncharacterized protein</fullName>
    </submittedName>
</protein>
<feature type="compositionally biased region" description="Low complexity" evidence="1">
    <location>
        <begin position="98"/>
        <end position="107"/>
    </location>
</feature>
<reference evidence="2 3" key="1">
    <citation type="submission" date="2016-10" db="EMBL/GenBank/DDBJ databases">
        <authorList>
            <person name="Cai Z."/>
        </authorList>
    </citation>
    <scope>NUCLEOTIDE SEQUENCE [LARGE SCALE GENOMIC DNA]</scope>
    <source>
        <strain evidence="2 3">CGMCC 1.10826</strain>
    </source>
</reference>